<sequence length="93" mass="9936">MGISILELEEAETAGVDLQLSGHTHKGQIFPFNLITSRVFKIDYGHLETGSLQIIVSSGAGAWGPPVRIGSVPEVADITVGFLKNNFTRKGEA</sequence>
<dbReference type="SUPFAM" id="SSF56300">
    <property type="entry name" value="Metallo-dependent phosphatases"/>
    <property type="match status" value="1"/>
</dbReference>
<evidence type="ECO:0000313" key="1">
    <source>
        <dbReference type="EMBL" id="MBB6214462.1"/>
    </source>
</evidence>
<dbReference type="Proteomes" id="UP000579281">
    <property type="component" value="Unassembled WGS sequence"/>
</dbReference>
<dbReference type="EMBL" id="JACHEN010000002">
    <property type="protein sequence ID" value="MBB6214462.1"/>
    <property type="molecule type" value="Genomic_DNA"/>
</dbReference>
<dbReference type="GO" id="GO:0016787">
    <property type="term" value="F:hydrolase activity"/>
    <property type="evidence" value="ECO:0007669"/>
    <property type="project" value="UniProtKB-KW"/>
</dbReference>
<organism evidence="1 2">
    <name type="scientific">Anaerosolibacter carboniphilus</name>
    <dbReference type="NCBI Taxonomy" id="1417629"/>
    <lineage>
        <taxon>Bacteria</taxon>
        <taxon>Bacillati</taxon>
        <taxon>Bacillota</taxon>
        <taxon>Clostridia</taxon>
        <taxon>Peptostreptococcales</taxon>
        <taxon>Thermotaleaceae</taxon>
        <taxon>Anaerosolibacter</taxon>
    </lineage>
</organism>
<comment type="caution">
    <text evidence="1">The sequence shown here is derived from an EMBL/GenBank/DDBJ whole genome shotgun (WGS) entry which is preliminary data.</text>
</comment>
<reference evidence="1 2" key="1">
    <citation type="submission" date="2020-08" db="EMBL/GenBank/DDBJ databases">
        <title>Genomic Encyclopedia of Type Strains, Phase IV (KMG-IV): sequencing the most valuable type-strain genomes for metagenomic binning, comparative biology and taxonomic classification.</title>
        <authorList>
            <person name="Goeker M."/>
        </authorList>
    </citation>
    <scope>NUCLEOTIDE SEQUENCE [LARGE SCALE GENOMIC DNA]</scope>
    <source>
        <strain evidence="1 2">DSM 103526</strain>
    </source>
</reference>
<dbReference type="AlphaFoldDB" id="A0A841KU51"/>
<proteinExistence type="predicted"/>
<accession>A0A841KU51</accession>
<protein>
    <submittedName>
        <fullName evidence="1">Putative MPP superfamily phosphohydrolase</fullName>
    </submittedName>
</protein>
<dbReference type="InterPro" id="IPR029052">
    <property type="entry name" value="Metallo-depent_PP-like"/>
</dbReference>
<gene>
    <name evidence="1" type="ORF">HNQ80_000542</name>
</gene>
<keyword evidence="2" id="KW-1185">Reference proteome</keyword>
<evidence type="ECO:0000313" key="2">
    <source>
        <dbReference type="Proteomes" id="UP000579281"/>
    </source>
</evidence>
<name>A0A841KU51_9FIRM</name>
<keyword evidence="1" id="KW-0378">Hydrolase</keyword>